<feature type="region of interest" description="Disordered" evidence="1">
    <location>
        <begin position="565"/>
        <end position="616"/>
    </location>
</feature>
<evidence type="ECO:0000313" key="2">
    <source>
        <dbReference type="EMBL" id="CUG89050.1"/>
    </source>
</evidence>
<dbReference type="VEuPathDB" id="TriTrypDB:BSAL_19035"/>
<proteinExistence type="predicted"/>
<feature type="compositionally biased region" description="Low complexity" evidence="1">
    <location>
        <begin position="574"/>
        <end position="585"/>
    </location>
</feature>
<feature type="compositionally biased region" description="Acidic residues" evidence="1">
    <location>
        <begin position="305"/>
        <end position="317"/>
    </location>
</feature>
<feature type="compositionally biased region" description="Low complexity" evidence="1">
    <location>
        <begin position="97"/>
        <end position="115"/>
    </location>
</feature>
<accession>A0A0S4JFU2</accession>
<dbReference type="AlphaFoldDB" id="A0A0S4JFU2"/>
<evidence type="ECO:0000313" key="3">
    <source>
        <dbReference type="Proteomes" id="UP000051952"/>
    </source>
</evidence>
<dbReference type="Proteomes" id="UP000051952">
    <property type="component" value="Unassembled WGS sequence"/>
</dbReference>
<feature type="compositionally biased region" description="Gly residues" evidence="1">
    <location>
        <begin position="407"/>
        <end position="419"/>
    </location>
</feature>
<feature type="region of interest" description="Disordered" evidence="1">
    <location>
        <begin position="191"/>
        <end position="338"/>
    </location>
</feature>
<name>A0A0S4JFU2_BODSA</name>
<dbReference type="EMBL" id="CYKH01001702">
    <property type="protein sequence ID" value="CUG89050.1"/>
    <property type="molecule type" value="Genomic_DNA"/>
</dbReference>
<feature type="compositionally biased region" description="Basic and acidic residues" evidence="1">
    <location>
        <begin position="318"/>
        <end position="335"/>
    </location>
</feature>
<organism evidence="2 3">
    <name type="scientific">Bodo saltans</name>
    <name type="common">Flagellated protozoan</name>
    <dbReference type="NCBI Taxonomy" id="75058"/>
    <lineage>
        <taxon>Eukaryota</taxon>
        <taxon>Discoba</taxon>
        <taxon>Euglenozoa</taxon>
        <taxon>Kinetoplastea</taxon>
        <taxon>Metakinetoplastina</taxon>
        <taxon>Eubodonida</taxon>
        <taxon>Bodonidae</taxon>
        <taxon>Bodo</taxon>
    </lineage>
</organism>
<sequence length="730" mass="79265">MDLRSVAHVVPLVLTKGTMVQANQQSVLGALQSWQQQLQNAAASILARPVMEETVVRTALALVWPRKMGEPLASLVRGSGGDSDSMRNGSFRGGGSSTSSIPSPMSQSQHSTSSPLRAVGGSANVAAARTSLIEATEKLESALPINSQERGKRVSDRCYVMDFLTRKQALKFFEAVHAILEQHELPLSLPPEPRYVRQRSPDHTQPGAFGTGMFVDDLPPSSSGKRRRRLMSVMGNSPNSGVGASISDGEALSPVDNDSGDEHESASNGSSRNLSDGDEGGGSDDGKRINKAATETSTHLRDMFERDDEDFDEEREAELDRRRRMRDEPLSDKTTLEAMPEDNLKKMSTAVAQEMIERLTAMKVVLKSPFHLTDAFVENSAAQQEERRILRVNAASMINTQFPSLFGGDGGDGSGGGDGEQQQQQPEPSSLEILTFQRLERSKNPVPVLEALRARKPEHFTREGAADFFLMCRDLYRKEREVLSHRVMSLGMLRREGLDSMRYFTGPALKGLFQSWALQRKREGYQLQQYLVELTQYLWFLKRCEAAETAGAVANTVYSADMGGSSHKGPSIDAAPTAAASTTAADQSGDYEPTSAADDEHEGRSPSAFDQSQQETANPLALYTTSASMREQLEHCRLLHVEMEMLLAKRKARYDAAGVVDPLFDSSDGDVGDVGGRGHHYGGSGGSSIGGHHRRSRSNVFPDQVAERLGAASIVAASTAATAATSSARE</sequence>
<feature type="region of interest" description="Disordered" evidence="1">
    <location>
        <begin position="402"/>
        <end position="428"/>
    </location>
</feature>
<reference evidence="3" key="1">
    <citation type="submission" date="2015-09" db="EMBL/GenBank/DDBJ databases">
        <authorList>
            <consortium name="Pathogen Informatics"/>
        </authorList>
    </citation>
    <scope>NUCLEOTIDE SEQUENCE [LARGE SCALE GENOMIC DNA]</scope>
    <source>
        <strain evidence="3">Lake Konstanz</strain>
    </source>
</reference>
<gene>
    <name evidence="2" type="ORF">BSAL_19035</name>
</gene>
<keyword evidence="3" id="KW-1185">Reference proteome</keyword>
<feature type="region of interest" description="Disordered" evidence="1">
    <location>
        <begin position="681"/>
        <end position="702"/>
    </location>
</feature>
<protein>
    <submittedName>
        <fullName evidence="2">Uncharacterized protein</fullName>
    </submittedName>
</protein>
<evidence type="ECO:0000256" key="1">
    <source>
        <dbReference type="SAM" id="MobiDB-lite"/>
    </source>
</evidence>
<feature type="region of interest" description="Disordered" evidence="1">
    <location>
        <begin position="75"/>
        <end position="118"/>
    </location>
</feature>